<comment type="similarity">
    <text evidence="5">Belongs to the nitrite and sulfite reductase 4Fe-4S domain family.</text>
</comment>
<dbReference type="GO" id="GO:0016491">
    <property type="term" value="F:oxidoreductase activity"/>
    <property type="evidence" value="ECO:0007669"/>
    <property type="project" value="UniProtKB-KW"/>
</dbReference>
<dbReference type="InterPro" id="IPR041854">
    <property type="entry name" value="BFD-like_2Fe2S-bd_dom_sf"/>
</dbReference>
<keyword evidence="11" id="KW-0408">Iron</keyword>
<sequence length="503" mass="51878">MSSLVVVGNGMAGARLVQELLARDPARDRDITVVGDEPGGAYNRMQLSNVLAGTTRSDAIDLAPPEWYAAHDVTLVAGRAVTGIDRAARRVHVGTGGRDGTAAALPYDDLVLATGSDAVLPPVAGLLTGDGLLPGVATFRTLADCVRIDELARTAGRAVVLGAGVLGLEAARGLAGRGLDVTLVQRGRRLMERQLDAEAARTLARSLAALGLTVSTGSGVAGVTGEDRLDGVVLGDGRRLPCDLLVLCCGVRPRVELATAAGLPTRRGVLVDDELRSVGDPHVRAIGECAEHEGTTYGLVAPCWEHARVVADLLADPACGTRYRGSAVVTRLKAAGLELATVGEAHAAGDADDDADLEVVRFSDTARGVYQKLVVRDGRLTGAILLGDTRTVGTVTQLYDRGALLPPDRSALLLPRRAGATEAVESPTALPATATVCQCNGVTKGAIVSAWQDGARTAADVAARTRATTGCGTCRDTVCGLVEWLAAADPDEPAPTRVLDRAG</sequence>
<dbReference type="InterPro" id="IPR036188">
    <property type="entry name" value="FAD/NAD-bd_sf"/>
</dbReference>
<dbReference type="InterPro" id="IPR023753">
    <property type="entry name" value="FAD/NAD-binding_dom"/>
</dbReference>
<dbReference type="RefSeq" id="WP_073392201.1">
    <property type="nucleotide sequence ID" value="NZ_FQVU01000006.1"/>
</dbReference>
<evidence type="ECO:0000256" key="11">
    <source>
        <dbReference type="ARBA" id="ARBA00023004"/>
    </source>
</evidence>
<evidence type="ECO:0000256" key="9">
    <source>
        <dbReference type="ARBA" id="ARBA00022827"/>
    </source>
</evidence>
<dbReference type="PRINTS" id="PR00411">
    <property type="entry name" value="PNDRDTASEI"/>
</dbReference>
<evidence type="ECO:0000256" key="12">
    <source>
        <dbReference type="ARBA" id="ARBA00023014"/>
    </source>
</evidence>
<accession>A0A1M5T0U8</accession>
<dbReference type="GO" id="GO:0051536">
    <property type="term" value="F:iron-sulfur cluster binding"/>
    <property type="evidence" value="ECO:0007669"/>
    <property type="project" value="UniProtKB-KW"/>
</dbReference>
<evidence type="ECO:0000256" key="4">
    <source>
        <dbReference type="ARBA" id="ARBA00005096"/>
    </source>
</evidence>
<evidence type="ECO:0000256" key="6">
    <source>
        <dbReference type="ARBA" id="ARBA00022617"/>
    </source>
</evidence>
<dbReference type="STRING" id="1206085.SAMN05443575_3879"/>
<keyword evidence="8" id="KW-0479">Metal-binding</keyword>
<gene>
    <name evidence="16" type="ORF">SAMN05443575_3879</name>
</gene>
<proteinExistence type="inferred from homology"/>
<evidence type="ECO:0000256" key="2">
    <source>
        <dbReference type="ARBA" id="ARBA00001966"/>
    </source>
</evidence>
<comment type="cofactor">
    <cofactor evidence="3">
        <name>FAD</name>
        <dbReference type="ChEBI" id="CHEBI:57692"/>
    </cofactor>
</comment>
<dbReference type="PANTHER" id="PTHR43809">
    <property type="entry name" value="NITRITE REDUCTASE (NADH) LARGE SUBUNIT"/>
    <property type="match status" value="1"/>
</dbReference>
<feature type="domain" description="BFD-like [2Fe-2S]-binding" evidence="13">
    <location>
        <begin position="436"/>
        <end position="481"/>
    </location>
</feature>
<keyword evidence="17" id="KW-1185">Reference proteome</keyword>
<keyword evidence="7" id="KW-0285">Flavoprotein</keyword>
<dbReference type="Pfam" id="PF04324">
    <property type="entry name" value="Fer2_BFD"/>
    <property type="match status" value="1"/>
</dbReference>
<evidence type="ECO:0000313" key="16">
    <source>
        <dbReference type="EMBL" id="SHH44411.1"/>
    </source>
</evidence>
<evidence type="ECO:0000259" key="15">
    <source>
        <dbReference type="Pfam" id="PF18267"/>
    </source>
</evidence>
<dbReference type="Proteomes" id="UP000186132">
    <property type="component" value="Unassembled WGS sequence"/>
</dbReference>
<keyword evidence="12" id="KW-0411">Iron-sulfur</keyword>
<keyword evidence="9" id="KW-0274">FAD</keyword>
<dbReference type="Gene3D" id="1.10.10.1100">
    <property type="entry name" value="BFD-like [2Fe-2S]-binding domain"/>
    <property type="match status" value="1"/>
</dbReference>
<comment type="cofactor">
    <cofactor evidence="2">
        <name>[4Fe-4S] cluster</name>
        <dbReference type="ChEBI" id="CHEBI:49883"/>
    </cofactor>
</comment>
<name>A0A1M5T0U8_9ACTN</name>
<evidence type="ECO:0000259" key="14">
    <source>
        <dbReference type="Pfam" id="PF07992"/>
    </source>
</evidence>
<dbReference type="Pfam" id="PF18267">
    <property type="entry name" value="Rubredoxin_C"/>
    <property type="match status" value="1"/>
</dbReference>
<evidence type="ECO:0000256" key="5">
    <source>
        <dbReference type="ARBA" id="ARBA00010429"/>
    </source>
</evidence>
<organism evidence="16 17">
    <name type="scientific">Jatrophihabitans endophyticus</name>
    <dbReference type="NCBI Taxonomy" id="1206085"/>
    <lineage>
        <taxon>Bacteria</taxon>
        <taxon>Bacillati</taxon>
        <taxon>Actinomycetota</taxon>
        <taxon>Actinomycetes</taxon>
        <taxon>Jatrophihabitantales</taxon>
        <taxon>Jatrophihabitantaceae</taxon>
        <taxon>Jatrophihabitans</taxon>
    </lineage>
</organism>
<dbReference type="InterPro" id="IPR016156">
    <property type="entry name" value="FAD/NAD-linked_Rdtase_dimer_sf"/>
</dbReference>
<dbReference type="InterPro" id="IPR041575">
    <property type="entry name" value="Rubredoxin_C"/>
</dbReference>
<dbReference type="InterPro" id="IPR052034">
    <property type="entry name" value="NasD-like"/>
</dbReference>
<feature type="domain" description="NADH-rubredoxin oxidoreductase C-terminal" evidence="15">
    <location>
        <begin position="329"/>
        <end position="393"/>
    </location>
</feature>
<comment type="cofactor">
    <cofactor evidence="1">
        <name>siroheme</name>
        <dbReference type="ChEBI" id="CHEBI:60052"/>
    </cofactor>
</comment>
<dbReference type="SUPFAM" id="SSF51905">
    <property type="entry name" value="FAD/NAD(P)-binding domain"/>
    <property type="match status" value="2"/>
</dbReference>
<keyword evidence="6" id="KW-0349">Heme</keyword>
<evidence type="ECO:0000259" key="13">
    <source>
        <dbReference type="Pfam" id="PF04324"/>
    </source>
</evidence>
<evidence type="ECO:0000313" key="17">
    <source>
        <dbReference type="Proteomes" id="UP000186132"/>
    </source>
</evidence>
<dbReference type="PANTHER" id="PTHR43809:SF1">
    <property type="entry name" value="NITRITE REDUCTASE (NADH) LARGE SUBUNIT"/>
    <property type="match status" value="1"/>
</dbReference>
<evidence type="ECO:0000256" key="7">
    <source>
        <dbReference type="ARBA" id="ARBA00022630"/>
    </source>
</evidence>
<evidence type="ECO:0000256" key="8">
    <source>
        <dbReference type="ARBA" id="ARBA00022723"/>
    </source>
</evidence>
<dbReference type="PRINTS" id="PR00368">
    <property type="entry name" value="FADPNR"/>
</dbReference>
<feature type="domain" description="FAD/NAD(P)-binding" evidence="14">
    <location>
        <begin position="3"/>
        <end position="294"/>
    </location>
</feature>
<dbReference type="EMBL" id="FQVU01000006">
    <property type="protein sequence ID" value="SHH44411.1"/>
    <property type="molecule type" value="Genomic_DNA"/>
</dbReference>
<reference evidence="16 17" key="1">
    <citation type="submission" date="2016-11" db="EMBL/GenBank/DDBJ databases">
        <authorList>
            <person name="Jaros S."/>
            <person name="Januszkiewicz K."/>
            <person name="Wedrychowicz H."/>
        </authorList>
    </citation>
    <scope>NUCLEOTIDE SEQUENCE [LARGE SCALE GENOMIC DNA]</scope>
    <source>
        <strain evidence="16 17">DSM 45627</strain>
    </source>
</reference>
<dbReference type="GO" id="GO:0046872">
    <property type="term" value="F:metal ion binding"/>
    <property type="evidence" value="ECO:0007669"/>
    <property type="project" value="UniProtKB-KW"/>
</dbReference>
<dbReference type="Gene3D" id="3.30.390.30">
    <property type="match status" value="1"/>
</dbReference>
<dbReference type="AlphaFoldDB" id="A0A1M5T0U8"/>
<dbReference type="OrthoDB" id="9768666at2"/>
<evidence type="ECO:0000256" key="3">
    <source>
        <dbReference type="ARBA" id="ARBA00001974"/>
    </source>
</evidence>
<dbReference type="InterPro" id="IPR007419">
    <property type="entry name" value="BFD-like_2Fe2S-bd_dom"/>
</dbReference>
<comment type="pathway">
    <text evidence="4">Nitrogen metabolism; nitrate reduction (assimilation).</text>
</comment>
<protein>
    <submittedName>
        <fullName evidence="16">Assimilatory nitrate reductase (NADH) beta subunit</fullName>
    </submittedName>
</protein>
<evidence type="ECO:0000256" key="1">
    <source>
        <dbReference type="ARBA" id="ARBA00001929"/>
    </source>
</evidence>
<dbReference type="Gene3D" id="3.50.50.60">
    <property type="entry name" value="FAD/NAD(P)-binding domain"/>
    <property type="match status" value="2"/>
</dbReference>
<dbReference type="Pfam" id="PF07992">
    <property type="entry name" value="Pyr_redox_2"/>
    <property type="match status" value="1"/>
</dbReference>
<keyword evidence="10" id="KW-0560">Oxidoreductase</keyword>
<evidence type="ECO:0000256" key="10">
    <source>
        <dbReference type="ARBA" id="ARBA00023002"/>
    </source>
</evidence>